<dbReference type="PANTHER" id="PTHR48047">
    <property type="entry name" value="GLYCOSYLTRANSFERASE"/>
    <property type="match status" value="1"/>
</dbReference>
<dbReference type="Proteomes" id="UP001341840">
    <property type="component" value="Unassembled WGS sequence"/>
</dbReference>
<keyword evidence="3 4" id="KW-0808">Transferase</keyword>
<dbReference type="InterPro" id="IPR035595">
    <property type="entry name" value="UDP_glycos_trans_CS"/>
</dbReference>
<dbReference type="Gene3D" id="3.40.50.2000">
    <property type="entry name" value="Glycogen Phosphorylase B"/>
    <property type="match status" value="2"/>
</dbReference>
<keyword evidence="2 4" id="KW-0328">Glycosyltransferase</keyword>
<dbReference type="PROSITE" id="PS00375">
    <property type="entry name" value="UDPGT"/>
    <property type="match status" value="1"/>
</dbReference>
<keyword evidence="7" id="KW-1185">Reference proteome</keyword>
<gene>
    <name evidence="6" type="ORF">PIB30_062914</name>
</gene>
<dbReference type="Pfam" id="PF00201">
    <property type="entry name" value="UDPGT"/>
    <property type="match status" value="1"/>
</dbReference>
<dbReference type="PANTHER" id="PTHR48047:SF45">
    <property type="entry name" value="SCOPOLETIN GLUCOSYLTRANSFERASE-LIKE"/>
    <property type="match status" value="1"/>
</dbReference>
<dbReference type="EMBL" id="JASCZI010091212">
    <property type="protein sequence ID" value="MED6149478.1"/>
    <property type="molecule type" value="Genomic_DNA"/>
</dbReference>
<evidence type="ECO:0000313" key="6">
    <source>
        <dbReference type="EMBL" id="MED6149478.1"/>
    </source>
</evidence>
<dbReference type="EC" id="2.4.1.-" evidence="5"/>
<evidence type="ECO:0000256" key="1">
    <source>
        <dbReference type="ARBA" id="ARBA00009995"/>
    </source>
</evidence>
<evidence type="ECO:0000313" key="7">
    <source>
        <dbReference type="Proteomes" id="UP001341840"/>
    </source>
</evidence>
<evidence type="ECO:0000256" key="2">
    <source>
        <dbReference type="ARBA" id="ARBA00022676"/>
    </source>
</evidence>
<evidence type="ECO:0000256" key="4">
    <source>
        <dbReference type="RuleBase" id="RU003718"/>
    </source>
</evidence>
<comment type="similarity">
    <text evidence="1 4">Belongs to the UDP-glycosyltransferase family.</text>
</comment>
<organism evidence="6 7">
    <name type="scientific">Stylosanthes scabra</name>
    <dbReference type="NCBI Taxonomy" id="79078"/>
    <lineage>
        <taxon>Eukaryota</taxon>
        <taxon>Viridiplantae</taxon>
        <taxon>Streptophyta</taxon>
        <taxon>Embryophyta</taxon>
        <taxon>Tracheophyta</taxon>
        <taxon>Spermatophyta</taxon>
        <taxon>Magnoliopsida</taxon>
        <taxon>eudicotyledons</taxon>
        <taxon>Gunneridae</taxon>
        <taxon>Pentapetalae</taxon>
        <taxon>rosids</taxon>
        <taxon>fabids</taxon>
        <taxon>Fabales</taxon>
        <taxon>Fabaceae</taxon>
        <taxon>Papilionoideae</taxon>
        <taxon>50 kb inversion clade</taxon>
        <taxon>dalbergioids sensu lato</taxon>
        <taxon>Dalbergieae</taxon>
        <taxon>Pterocarpus clade</taxon>
        <taxon>Stylosanthes</taxon>
    </lineage>
</organism>
<evidence type="ECO:0000256" key="3">
    <source>
        <dbReference type="ARBA" id="ARBA00022679"/>
    </source>
</evidence>
<comment type="caution">
    <text evidence="6">The sequence shown here is derived from an EMBL/GenBank/DDBJ whole genome shotgun (WGS) entry which is preliminary data.</text>
</comment>
<dbReference type="CDD" id="cd03784">
    <property type="entry name" value="GT1_Gtf-like"/>
    <property type="match status" value="1"/>
</dbReference>
<name>A0ABU6TNM6_9FABA</name>
<proteinExistence type="inferred from homology"/>
<evidence type="ECO:0000256" key="5">
    <source>
        <dbReference type="RuleBase" id="RU362057"/>
    </source>
</evidence>
<dbReference type="SUPFAM" id="SSF53756">
    <property type="entry name" value="UDP-Glycosyltransferase/glycogen phosphorylase"/>
    <property type="match status" value="1"/>
</dbReference>
<protein>
    <recommendedName>
        <fullName evidence="5">Glycosyltransferase</fullName>
        <ecNumber evidence="5">2.4.1.-</ecNumber>
    </recommendedName>
</protein>
<sequence>MGSESPALHIFFFPFLAHGHIIPTVDMAKLFASRGVKSTIVTTPVNASLISKAIGKSKTHANGIHIETIEFPCSQAGLPDGCENVDLVPSEDQVHVFFASTRLLQEQFEKLLLQHKPDCVVADMFFPWATDSASKFGIPRLVFHGTSFFSLCATECVRLYEPYKNVSSDSEPFVISNLPGEIKLTRMQLPPFMWTNSGTNQMARVLKEAKESEMKSYGVVVNSFYELESVYADFYRNELGRKAWHIGPLSLGNSDNEEKAQRGKDASIDENECLKWLNTKKPNSVVYICFGSVANFEDSQLREIALGLEASGQQFIWVVKRTKKGGEEDKEEWLPEGFERRMEGKGLIIRGWAPQVLILEHKAIGAFVTHCGWNSTLEGVAAGVPMVTWPVSAEQFYNEKLVTHVLGIGVPVGAKKWLRSKGDSVKWEAVEKALKKIMVGEEAEDMRKKAKMLSQLAKSAVEKGGSSYSDLNALIHELTSLRHP</sequence>
<dbReference type="InterPro" id="IPR002213">
    <property type="entry name" value="UDP_glucos_trans"/>
</dbReference>
<reference evidence="6 7" key="1">
    <citation type="journal article" date="2023" name="Plants (Basel)">
        <title>Bridging the Gap: Combining Genomics and Transcriptomics Approaches to Understand Stylosanthes scabra, an Orphan Legume from the Brazilian Caatinga.</title>
        <authorList>
            <person name="Ferreira-Neto J.R.C."/>
            <person name="da Silva M.D."/>
            <person name="Binneck E."/>
            <person name="de Melo N.F."/>
            <person name="da Silva R.H."/>
            <person name="de Melo A.L.T.M."/>
            <person name="Pandolfi V."/>
            <person name="Bustamante F.O."/>
            <person name="Brasileiro-Vidal A.C."/>
            <person name="Benko-Iseppon A.M."/>
        </authorList>
    </citation>
    <scope>NUCLEOTIDE SEQUENCE [LARGE SCALE GENOMIC DNA]</scope>
    <source>
        <tissue evidence="6">Leaves</tissue>
    </source>
</reference>
<accession>A0ABU6TNM6</accession>